<evidence type="ECO:0000259" key="1">
    <source>
        <dbReference type="Pfam" id="PF13472"/>
    </source>
</evidence>
<dbReference type="InterPro" id="IPR040794">
    <property type="entry name" value="CE2_N"/>
</dbReference>
<evidence type="ECO:0000313" key="4">
    <source>
        <dbReference type="Proteomes" id="UP001055429"/>
    </source>
</evidence>
<keyword evidence="4" id="KW-1185">Reference proteome</keyword>
<proteinExistence type="predicted"/>
<dbReference type="RefSeq" id="WP_249751265.1">
    <property type="nucleotide sequence ID" value="NZ_CP097298.1"/>
</dbReference>
<dbReference type="InterPro" id="IPR036514">
    <property type="entry name" value="SGNH_hydro_sf"/>
</dbReference>
<evidence type="ECO:0000259" key="2">
    <source>
        <dbReference type="Pfam" id="PF17996"/>
    </source>
</evidence>
<dbReference type="InterPro" id="IPR037461">
    <property type="entry name" value="CtCE2-like_dom"/>
</dbReference>
<reference evidence="3" key="1">
    <citation type="submission" date="2022-05" db="EMBL/GenBank/DDBJ databases">
        <title>Brevundimonas albigilva TT17 genome sequence.</title>
        <authorList>
            <person name="Lee K."/>
            <person name="Son H."/>
        </authorList>
    </citation>
    <scope>NUCLEOTIDE SEQUENCE</scope>
    <source>
        <strain evidence="3">TT17</strain>
    </source>
</reference>
<protein>
    <submittedName>
        <fullName evidence="3">GDSL-type esterase/lipase family protein</fullName>
    </submittedName>
</protein>
<dbReference type="Pfam" id="PF13472">
    <property type="entry name" value="Lipase_GDSL_2"/>
    <property type="match status" value="1"/>
</dbReference>
<accession>A0ABY4SLZ6</accession>
<organism evidence="3 4">
    <name type="scientific">Brevundimonas albigilva</name>
    <dbReference type="NCBI Taxonomy" id="1312364"/>
    <lineage>
        <taxon>Bacteria</taxon>
        <taxon>Pseudomonadati</taxon>
        <taxon>Pseudomonadota</taxon>
        <taxon>Alphaproteobacteria</taxon>
        <taxon>Caulobacterales</taxon>
        <taxon>Caulobacteraceae</taxon>
        <taxon>Brevundimonas</taxon>
    </lineage>
</organism>
<feature type="domain" description="SGNH hydrolase-type esterase" evidence="1">
    <location>
        <begin position="169"/>
        <end position="345"/>
    </location>
</feature>
<dbReference type="InterPro" id="IPR013830">
    <property type="entry name" value="SGNH_hydro"/>
</dbReference>
<dbReference type="InterPro" id="IPR052762">
    <property type="entry name" value="PCW_deacetylase/CE"/>
</dbReference>
<dbReference type="Pfam" id="PF17996">
    <property type="entry name" value="CE2_N"/>
    <property type="match status" value="1"/>
</dbReference>
<sequence>MQTSPSSRTSGPPRPDRRAVAFGGLAATCWAALAGPAVAQARVERAPAADAPTPLPFAVGGRVISDGEDLTYQWPGVYFEAAFTGVSVFFRVGAGDQILHLLIDGRRVGEMIRPAAGLYRITGLEPAAHRVRIEVVSEHQAGPARFGGFALGADGVAGARPRRRRQIEFIGDSHTVGYGVGRDQRDCTTEEVWASTDNSSAFGPLTARRRQADYQTNAISGRGVVRNYAGAAAPTLPQAYPYALFDGATRYDATDWSPQVVVIDLGTNDFSTPLAAGEPWTSREALRADFEATYARFVQTLRARNGGAFLILLTPPSAEDEIAVAVGRVAERLKAAGEDRLAVLATGPLAFTACDWHPSRRDQEQIAGVLSAFLDAHPEVWDGRRP</sequence>
<feature type="domain" description="Carbohydrate esterase 2 N-terminal" evidence="2">
    <location>
        <begin position="60"/>
        <end position="155"/>
    </location>
</feature>
<gene>
    <name evidence="3" type="ORF">M8231_02825</name>
</gene>
<dbReference type="CDD" id="cd01831">
    <property type="entry name" value="Endoglucanase_E_like"/>
    <property type="match status" value="1"/>
</dbReference>
<dbReference type="PANTHER" id="PTHR37834">
    <property type="entry name" value="GDSL-LIKE LIPASE/ACYLHYDROLASE DOMAIN PROTEIN (AFU_ORTHOLOGUE AFUA_2G00620)"/>
    <property type="match status" value="1"/>
</dbReference>
<dbReference type="EMBL" id="CP097649">
    <property type="protein sequence ID" value="URI15942.1"/>
    <property type="molecule type" value="Genomic_DNA"/>
</dbReference>
<dbReference type="SUPFAM" id="SSF52266">
    <property type="entry name" value="SGNH hydrolase"/>
    <property type="match status" value="1"/>
</dbReference>
<evidence type="ECO:0000313" key="3">
    <source>
        <dbReference type="EMBL" id="URI15942.1"/>
    </source>
</evidence>
<name>A0ABY4SLZ6_9CAUL</name>
<dbReference type="PANTHER" id="PTHR37834:SF2">
    <property type="entry name" value="ESTERASE, SGNH HYDROLASE-TYPE"/>
    <property type="match status" value="1"/>
</dbReference>
<dbReference type="Gene3D" id="3.40.50.1110">
    <property type="entry name" value="SGNH hydrolase"/>
    <property type="match status" value="1"/>
</dbReference>
<dbReference type="Gene3D" id="2.60.120.260">
    <property type="entry name" value="Galactose-binding domain-like"/>
    <property type="match status" value="1"/>
</dbReference>
<dbReference type="Proteomes" id="UP001055429">
    <property type="component" value="Chromosome"/>
</dbReference>